<evidence type="ECO:0000259" key="2">
    <source>
        <dbReference type="Pfam" id="PF01243"/>
    </source>
</evidence>
<organism evidence="3">
    <name type="scientific">Microbacterium sp. LWS13-1.2</name>
    <dbReference type="NCBI Taxonomy" id="3135264"/>
    <lineage>
        <taxon>Bacteria</taxon>
        <taxon>Bacillati</taxon>
        <taxon>Actinomycetota</taxon>
        <taxon>Actinomycetes</taxon>
        <taxon>Micrococcales</taxon>
        <taxon>Microbacteriaceae</taxon>
        <taxon>Microbacterium</taxon>
    </lineage>
</organism>
<dbReference type="InterPro" id="IPR052019">
    <property type="entry name" value="F420H2_bilvrd_red/Heme_oxyg"/>
</dbReference>
<dbReference type="InterPro" id="IPR012349">
    <property type="entry name" value="Split_barrel_FMN-bd"/>
</dbReference>
<dbReference type="PANTHER" id="PTHR35176:SF6">
    <property type="entry name" value="HEME OXYGENASE HI_0854-RELATED"/>
    <property type="match status" value="1"/>
</dbReference>
<dbReference type="InterPro" id="IPR011576">
    <property type="entry name" value="Pyridox_Oxase_N"/>
</dbReference>
<keyword evidence="1" id="KW-0560">Oxidoreductase</keyword>
<dbReference type="EMBL" id="CP151632">
    <property type="protein sequence ID" value="WZO34754.1"/>
    <property type="molecule type" value="Genomic_DNA"/>
</dbReference>
<dbReference type="Pfam" id="PF01243">
    <property type="entry name" value="PNPOx_N"/>
    <property type="match status" value="1"/>
</dbReference>
<dbReference type="GO" id="GO:0005829">
    <property type="term" value="C:cytosol"/>
    <property type="evidence" value="ECO:0007669"/>
    <property type="project" value="TreeGrafter"/>
</dbReference>
<dbReference type="AlphaFoldDB" id="A0AAU6SD06"/>
<reference evidence="3" key="1">
    <citation type="submission" date="2024-04" db="EMBL/GenBank/DDBJ databases">
        <authorList>
            <person name="Roder T."/>
            <person name="Oberhansli S."/>
            <person name="Kreuzer M."/>
        </authorList>
    </citation>
    <scope>NUCLEOTIDE SEQUENCE</scope>
    <source>
        <strain evidence="3">LWS13-1.2</strain>
    </source>
</reference>
<accession>A0AAU6SD06</accession>
<dbReference type="GO" id="GO:0070967">
    <property type="term" value="F:coenzyme F420 binding"/>
    <property type="evidence" value="ECO:0007669"/>
    <property type="project" value="TreeGrafter"/>
</dbReference>
<evidence type="ECO:0000313" key="3">
    <source>
        <dbReference type="EMBL" id="WZO34754.1"/>
    </source>
</evidence>
<protein>
    <submittedName>
        <fullName evidence="3">Pyridoxamine 5'-phosphate oxidase family protein</fullName>
    </submittedName>
</protein>
<proteinExistence type="predicted"/>
<sequence length="141" mass="14880">MTFDPRDTAAFAAFVRAQGRAVVATVAPSGVPEAALVGMAALDDGTLIFDASDDSRKIHNLRENGRVAVVAGTDGDVTVQVEGVATIASDTSREFHGAAYNEQFAGSRALDQGFAVVVVRPDWVRVYDASARPAVVTEARW</sequence>
<feature type="domain" description="Pyridoxamine 5'-phosphate oxidase N-terminal" evidence="2">
    <location>
        <begin position="8"/>
        <end position="126"/>
    </location>
</feature>
<dbReference type="Gene3D" id="2.30.110.10">
    <property type="entry name" value="Electron Transport, Fmn-binding Protein, Chain A"/>
    <property type="match status" value="1"/>
</dbReference>
<evidence type="ECO:0000256" key="1">
    <source>
        <dbReference type="ARBA" id="ARBA00023002"/>
    </source>
</evidence>
<dbReference type="SUPFAM" id="SSF50475">
    <property type="entry name" value="FMN-binding split barrel"/>
    <property type="match status" value="1"/>
</dbReference>
<dbReference type="PANTHER" id="PTHR35176">
    <property type="entry name" value="HEME OXYGENASE HI_0854-RELATED"/>
    <property type="match status" value="1"/>
</dbReference>
<name>A0AAU6SD06_9MICO</name>
<dbReference type="GO" id="GO:0016627">
    <property type="term" value="F:oxidoreductase activity, acting on the CH-CH group of donors"/>
    <property type="evidence" value="ECO:0007669"/>
    <property type="project" value="TreeGrafter"/>
</dbReference>
<gene>
    <name evidence="3" type="ORF">MRBLWS13_002420</name>
</gene>
<dbReference type="RefSeq" id="WP_349425628.1">
    <property type="nucleotide sequence ID" value="NZ_CP151632.1"/>
</dbReference>